<comment type="catalytic activity">
    <reaction evidence="7">
        <text>RNA(n) + a ribonucleoside 5'-triphosphate = RNA(n+1) + diphosphate</text>
        <dbReference type="Rhea" id="RHEA:21248"/>
        <dbReference type="Rhea" id="RHEA-COMP:14527"/>
        <dbReference type="Rhea" id="RHEA-COMP:17342"/>
        <dbReference type="ChEBI" id="CHEBI:33019"/>
        <dbReference type="ChEBI" id="CHEBI:61557"/>
        <dbReference type="ChEBI" id="CHEBI:140395"/>
        <dbReference type="EC" id="2.7.7.6"/>
    </reaction>
</comment>
<dbReference type="GO" id="GO:0006351">
    <property type="term" value="P:DNA-templated transcription"/>
    <property type="evidence" value="ECO:0007669"/>
    <property type="project" value="InterPro"/>
</dbReference>
<dbReference type="Proteomes" id="UP000772181">
    <property type="component" value="Unassembled WGS sequence"/>
</dbReference>
<dbReference type="InterPro" id="IPR037159">
    <property type="entry name" value="RNA_POL_N_sf"/>
</dbReference>
<keyword evidence="5" id="KW-0548">Nucleotidyltransferase</keyword>
<dbReference type="PANTHER" id="PTHR10102:SF0">
    <property type="entry name" value="DNA-DIRECTED RNA POLYMERASE, MITOCHONDRIAL"/>
    <property type="match status" value="1"/>
</dbReference>
<evidence type="ECO:0000256" key="2">
    <source>
        <dbReference type="ARBA" id="ARBA00012418"/>
    </source>
</evidence>
<dbReference type="Pfam" id="PF00940">
    <property type="entry name" value="RNA_pol"/>
    <property type="match status" value="1"/>
</dbReference>
<feature type="compositionally biased region" description="Basic and acidic residues" evidence="8">
    <location>
        <begin position="21"/>
        <end position="31"/>
    </location>
</feature>
<feature type="domain" description="DNA-directed RNA polymerase N-terminal" evidence="9">
    <location>
        <begin position="22"/>
        <end position="279"/>
    </location>
</feature>
<dbReference type="SUPFAM" id="SSF56672">
    <property type="entry name" value="DNA/RNA polymerases"/>
    <property type="match status" value="2"/>
</dbReference>
<dbReference type="InterPro" id="IPR002092">
    <property type="entry name" value="DNA-dir_Rpol_phage-type"/>
</dbReference>
<sequence>MSASMVDKQLQSPAVNNGQDFYRHTPSHDGTAETGPDVEAMDTAVASLAKAIQDEQQQLMQKSTAPRRRLPMYALPLLCLDASKLAHITLESIQTLITTRGAAGSETMCIHAAKVIGERCQRERRLDLRRGQARDIGKLLMERTNIRSRTKKQAARFDSTDWSEGYRDIHLGAKLIDLAVVYTHMLSIGWGRSRGTRRQPKIPRILRLLEHKLLPLAMPQPLPMTMKPVPWTGLGSGGYPGTEELEMELVKHRHSESAIRALKKAKLAEVFSAVNALQETPWQINKSIYSIVQRLWQEGKKIPGLPPFEPVLPKAAEQGRALSQQNPRVLLVSRLKRYGEAALQGTRRREYVTARACVGLLQALERHSVLPNDNLAEQVSKCLDLPETEYAKDVPDHPLPSERPAPVLNRLLEYRLYEDFRLGWRITLPNLERCGLVRVDYCNLFAICQNNDLWKENMLLKECTLEQRQQIAVGVLDYMRRSLAIDAEYPPQLKRLVRGTLKEPWTFGKKERLFTATVFIDPEVRAEWAKNEKSVSYRSWIGRFLCRQVKWRYPGCLTEEIYTGLIRGLLEALEVGGILKRVNSASGKLGFQIRVDRLQWVRGDGSPPLTSILWFPSKANRVEESKPVADLTIMHLLMAVCEKLFSEDHFFFPHQLDYRGRAYPIPPILNPQSDDLGRALLVFADGKLLGNKGADWLAVHLANMFGYDKASFDDRVKWVHDNQDKILEFVAQPEKISQIWGDARIDKPWCFLAACLEWKGYLKKGKSYKSHLPIAMDGTCNGLQHLSAMGHDPVGSRYTNLVPGSKPEDIYQEVANRLKELVCFLQV</sequence>
<dbReference type="GO" id="GO:0003677">
    <property type="term" value="F:DNA binding"/>
    <property type="evidence" value="ECO:0007669"/>
    <property type="project" value="InterPro"/>
</dbReference>
<dbReference type="EMBL" id="JACQWF010000063">
    <property type="protein sequence ID" value="MBI4595002.1"/>
    <property type="molecule type" value="Genomic_DNA"/>
</dbReference>
<dbReference type="PANTHER" id="PTHR10102">
    <property type="entry name" value="DNA-DIRECTED RNA POLYMERASE, MITOCHONDRIAL"/>
    <property type="match status" value="1"/>
</dbReference>
<evidence type="ECO:0000256" key="7">
    <source>
        <dbReference type="ARBA" id="ARBA00048552"/>
    </source>
</evidence>
<dbReference type="PROSITE" id="PS00900">
    <property type="entry name" value="RNA_POL_PHAGE_1"/>
    <property type="match status" value="1"/>
</dbReference>
<comment type="similarity">
    <text evidence="1">Belongs to the phage and mitochondrial RNA polymerase family.</text>
</comment>
<keyword evidence="4" id="KW-0808">Transferase</keyword>
<evidence type="ECO:0000256" key="1">
    <source>
        <dbReference type="ARBA" id="ARBA00009493"/>
    </source>
</evidence>
<dbReference type="GO" id="GO:0000428">
    <property type="term" value="C:DNA-directed RNA polymerase complex"/>
    <property type="evidence" value="ECO:0007669"/>
    <property type="project" value="UniProtKB-KW"/>
</dbReference>
<protein>
    <recommendedName>
        <fullName evidence="2">DNA-directed RNA polymerase</fullName>
        <ecNumber evidence="2">2.7.7.6</ecNumber>
    </recommendedName>
</protein>
<dbReference type="Gene3D" id="1.10.1320.10">
    <property type="entry name" value="DNA-directed RNA polymerase, N-terminal domain"/>
    <property type="match status" value="1"/>
</dbReference>
<dbReference type="Gene3D" id="1.10.287.280">
    <property type="match status" value="1"/>
</dbReference>
<keyword evidence="6" id="KW-0804">Transcription</keyword>
<evidence type="ECO:0000313" key="11">
    <source>
        <dbReference type="Proteomes" id="UP000772181"/>
    </source>
</evidence>
<dbReference type="Pfam" id="PF14700">
    <property type="entry name" value="RPOL_N"/>
    <property type="match status" value="1"/>
</dbReference>
<keyword evidence="3" id="KW-0240">DNA-directed RNA polymerase</keyword>
<dbReference type="EC" id="2.7.7.6" evidence="2"/>
<dbReference type="AlphaFoldDB" id="A0A933GK15"/>
<evidence type="ECO:0000256" key="3">
    <source>
        <dbReference type="ARBA" id="ARBA00022478"/>
    </source>
</evidence>
<proteinExistence type="inferred from homology"/>
<evidence type="ECO:0000256" key="4">
    <source>
        <dbReference type="ARBA" id="ARBA00022679"/>
    </source>
</evidence>
<feature type="region of interest" description="Disordered" evidence="8">
    <location>
        <begin position="1"/>
        <end position="34"/>
    </location>
</feature>
<evidence type="ECO:0000256" key="5">
    <source>
        <dbReference type="ARBA" id="ARBA00022695"/>
    </source>
</evidence>
<dbReference type="InterPro" id="IPR029262">
    <property type="entry name" value="RPOL_N"/>
</dbReference>
<feature type="compositionally biased region" description="Polar residues" evidence="8">
    <location>
        <begin position="1"/>
        <end position="19"/>
    </location>
</feature>
<organism evidence="10 11">
    <name type="scientific">Tectimicrobiota bacterium</name>
    <dbReference type="NCBI Taxonomy" id="2528274"/>
    <lineage>
        <taxon>Bacteria</taxon>
        <taxon>Pseudomonadati</taxon>
        <taxon>Nitrospinota/Tectimicrobiota group</taxon>
        <taxon>Candidatus Tectimicrobiota</taxon>
    </lineage>
</organism>
<evidence type="ECO:0000256" key="6">
    <source>
        <dbReference type="ARBA" id="ARBA00023163"/>
    </source>
</evidence>
<accession>A0A933GK15</accession>
<dbReference type="GO" id="GO:0003899">
    <property type="term" value="F:DNA-directed RNA polymerase activity"/>
    <property type="evidence" value="ECO:0007669"/>
    <property type="project" value="UniProtKB-EC"/>
</dbReference>
<gene>
    <name evidence="10" type="ORF">HY730_01320</name>
</gene>
<evidence type="ECO:0000259" key="9">
    <source>
        <dbReference type="SMART" id="SM01311"/>
    </source>
</evidence>
<comment type="caution">
    <text evidence="10">The sequence shown here is derived from an EMBL/GenBank/DDBJ whole genome shotgun (WGS) entry which is preliminary data.</text>
</comment>
<reference evidence="10" key="1">
    <citation type="submission" date="2020-07" db="EMBL/GenBank/DDBJ databases">
        <title>Huge and variable diversity of episymbiotic CPR bacteria and DPANN archaea in groundwater ecosystems.</title>
        <authorList>
            <person name="He C.Y."/>
            <person name="Keren R."/>
            <person name="Whittaker M."/>
            <person name="Farag I.F."/>
            <person name="Doudna J."/>
            <person name="Cate J.H.D."/>
            <person name="Banfield J.F."/>
        </authorList>
    </citation>
    <scope>NUCLEOTIDE SEQUENCE</scope>
    <source>
        <strain evidence="10">NC_groundwater_1482_Ag_S-0.65um_47_24</strain>
    </source>
</reference>
<evidence type="ECO:0000256" key="8">
    <source>
        <dbReference type="SAM" id="MobiDB-lite"/>
    </source>
</evidence>
<evidence type="ECO:0000313" key="10">
    <source>
        <dbReference type="EMBL" id="MBI4595002.1"/>
    </source>
</evidence>
<name>A0A933GK15_UNCTE</name>
<dbReference type="SMART" id="SM01311">
    <property type="entry name" value="RPOL_N"/>
    <property type="match status" value="1"/>
</dbReference>
<dbReference type="InterPro" id="IPR046950">
    <property type="entry name" value="DNA-dir_Rpol_C_phage-type"/>
</dbReference>
<dbReference type="InterPro" id="IPR043502">
    <property type="entry name" value="DNA/RNA_pol_sf"/>
</dbReference>